<accession>R9PQV0</accession>
<feature type="region of interest" description="Pyrophosphorylase" evidence="18">
    <location>
        <begin position="1"/>
        <end position="226"/>
    </location>
</feature>
<keyword evidence="5 18" id="KW-0808">Transferase</keyword>
<evidence type="ECO:0000256" key="4">
    <source>
        <dbReference type="ARBA" id="ARBA00022490"/>
    </source>
</evidence>
<dbReference type="EC" id="2.3.1.157" evidence="18"/>
<feature type="binding site" evidence="18">
    <location>
        <begin position="78"/>
        <end position="79"/>
    </location>
    <ligand>
        <name>UDP-N-acetyl-alpha-D-glucosamine</name>
        <dbReference type="ChEBI" id="CHEBI:57705"/>
    </ligand>
</feature>
<dbReference type="GO" id="GO:0009252">
    <property type="term" value="P:peptidoglycan biosynthetic process"/>
    <property type="evidence" value="ECO:0007669"/>
    <property type="project" value="UniProtKB-UniRule"/>
</dbReference>
<evidence type="ECO:0000313" key="20">
    <source>
        <dbReference type="EMBL" id="GAD00481.1"/>
    </source>
</evidence>
<feature type="binding site" evidence="18">
    <location>
        <position position="22"/>
    </location>
    <ligand>
        <name>UDP-N-acetyl-alpha-D-glucosamine</name>
        <dbReference type="ChEBI" id="CHEBI:57705"/>
    </ligand>
</feature>
<feature type="binding site" evidence="18">
    <location>
        <position position="377"/>
    </location>
    <ligand>
        <name>acetyl-CoA</name>
        <dbReference type="ChEBI" id="CHEBI:57288"/>
    </ligand>
</feature>
<dbReference type="InterPro" id="IPR011004">
    <property type="entry name" value="Trimer_LpxA-like_sf"/>
</dbReference>
<name>R9PQV0_AGAAL</name>
<dbReference type="GO" id="GO:0000287">
    <property type="term" value="F:magnesium ion binding"/>
    <property type="evidence" value="ECO:0007669"/>
    <property type="project" value="UniProtKB-UniRule"/>
</dbReference>
<evidence type="ECO:0000256" key="8">
    <source>
        <dbReference type="ARBA" id="ARBA00022737"/>
    </source>
</evidence>
<dbReference type="GO" id="GO:0016020">
    <property type="term" value="C:membrane"/>
    <property type="evidence" value="ECO:0007669"/>
    <property type="project" value="GOC"/>
</dbReference>
<feature type="binding site" evidence="18">
    <location>
        <begin position="100"/>
        <end position="102"/>
    </location>
    <ligand>
        <name>UDP-N-acetyl-alpha-D-glucosamine</name>
        <dbReference type="ChEBI" id="CHEBI:57705"/>
    </ligand>
</feature>
<dbReference type="NCBIfam" id="TIGR01173">
    <property type="entry name" value="glmU"/>
    <property type="match status" value="1"/>
</dbReference>
<evidence type="ECO:0000256" key="14">
    <source>
        <dbReference type="ARBA" id="ARBA00023316"/>
    </source>
</evidence>
<feature type="binding site" evidence="18">
    <location>
        <position position="374"/>
    </location>
    <ligand>
        <name>UDP-N-acetyl-alpha-D-glucosamine</name>
        <dbReference type="ChEBI" id="CHEBI:57705"/>
    </ligand>
</feature>
<evidence type="ECO:0000256" key="6">
    <source>
        <dbReference type="ARBA" id="ARBA00022695"/>
    </source>
</evidence>
<feature type="binding site" evidence="18">
    <location>
        <position position="420"/>
    </location>
    <ligand>
        <name>acetyl-CoA</name>
        <dbReference type="ChEBI" id="CHEBI:57288"/>
    </ligand>
</feature>
<evidence type="ECO:0000256" key="16">
    <source>
        <dbReference type="ARBA" id="ARBA00048493"/>
    </source>
</evidence>
<comment type="subcellular location">
    <subcellularLocation>
        <location evidence="1 18">Cytoplasm</location>
    </subcellularLocation>
</comment>
<evidence type="ECO:0000256" key="5">
    <source>
        <dbReference type="ARBA" id="ARBA00022679"/>
    </source>
</evidence>
<evidence type="ECO:0000256" key="15">
    <source>
        <dbReference type="ARBA" id="ARBA00048247"/>
    </source>
</evidence>
<dbReference type="GO" id="GO:0071555">
    <property type="term" value="P:cell wall organization"/>
    <property type="evidence" value="ECO:0007669"/>
    <property type="project" value="UniProtKB-KW"/>
</dbReference>
<comment type="cofactor">
    <cofactor evidence="18">
        <name>Mg(2+)</name>
        <dbReference type="ChEBI" id="CHEBI:18420"/>
    </cofactor>
    <text evidence="18">Binds 1 Mg(2+) ion per subunit.</text>
</comment>
<dbReference type="InterPro" id="IPR029044">
    <property type="entry name" value="Nucleotide-diphossugar_trans"/>
</dbReference>
<comment type="similarity">
    <text evidence="3 18">In the N-terminal section; belongs to the N-acetylglucosamine-1-phosphate uridyltransferase family.</text>
</comment>
<evidence type="ECO:0000256" key="1">
    <source>
        <dbReference type="ARBA" id="ARBA00004496"/>
    </source>
</evidence>
<dbReference type="Pfam" id="PF00132">
    <property type="entry name" value="Hexapep"/>
    <property type="match status" value="2"/>
</dbReference>
<evidence type="ECO:0000256" key="11">
    <source>
        <dbReference type="ARBA" id="ARBA00022984"/>
    </source>
</evidence>
<feature type="binding site" evidence="18">
    <location>
        <begin position="383"/>
        <end position="384"/>
    </location>
    <ligand>
        <name>acetyl-CoA</name>
        <dbReference type="ChEBI" id="CHEBI:57288"/>
    </ligand>
</feature>
<comment type="pathway">
    <text evidence="18">Nucleotide-sugar biosynthesis; UDP-N-acetyl-alpha-D-glucosamine biosynthesis; UDP-N-acetyl-alpha-D-glucosamine from N-acetyl-alpha-D-glucosamine 1-phosphate: step 1/1.</text>
</comment>
<feature type="binding site" evidence="18">
    <location>
        <position position="437"/>
    </location>
    <ligand>
        <name>acetyl-CoA</name>
        <dbReference type="ChEBI" id="CHEBI:57288"/>
    </ligand>
</feature>
<dbReference type="CDD" id="cd02540">
    <property type="entry name" value="GT2_GlmU_N_bac"/>
    <property type="match status" value="1"/>
</dbReference>
<keyword evidence="11 18" id="KW-0573">Peptidoglycan synthesis</keyword>
<dbReference type="GO" id="GO:0006048">
    <property type="term" value="P:UDP-N-acetylglucosamine biosynthetic process"/>
    <property type="evidence" value="ECO:0007669"/>
    <property type="project" value="UniProtKB-UniPathway"/>
</dbReference>
<dbReference type="PANTHER" id="PTHR43584:SF3">
    <property type="entry name" value="BIFUNCTIONAL PROTEIN GLMU"/>
    <property type="match status" value="1"/>
</dbReference>
<feature type="binding site" evidence="18">
    <location>
        <position position="137"/>
    </location>
    <ligand>
        <name>UDP-N-acetyl-alpha-D-glucosamine</name>
        <dbReference type="ChEBI" id="CHEBI:57705"/>
    </ligand>
</feature>
<dbReference type="AlphaFoldDB" id="R9PQV0"/>
<comment type="pathway">
    <text evidence="18">Bacterial outer membrane biogenesis; LPS lipid A biosynthesis.</text>
</comment>
<dbReference type="EC" id="2.7.7.23" evidence="18"/>
<feature type="active site" description="Proton acceptor" evidence="18">
    <location>
        <position position="360"/>
    </location>
</feature>
<dbReference type="PROSITE" id="PS00101">
    <property type="entry name" value="HEXAPEP_TRANSFERASES"/>
    <property type="match status" value="1"/>
</dbReference>
<dbReference type="InterPro" id="IPR038009">
    <property type="entry name" value="GlmU_C_LbH"/>
</dbReference>
<evidence type="ECO:0000256" key="18">
    <source>
        <dbReference type="HAMAP-Rule" id="MF_01631"/>
    </source>
</evidence>
<keyword evidence="14 18" id="KW-0961">Cell wall biogenesis/degradation</keyword>
<feature type="binding site" evidence="18">
    <location>
        <position position="402"/>
    </location>
    <ligand>
        <name>acetyl-CoA</name>
        <dbReference type="ChEBI" id="CHEBI:57288"/>
    </ligand>
</feature>
<dbReference type="UniPathway" id="UPA00113">
    <property type="reaction ID" value="UER00532"/>
</dbReference>
<comment type="catalytic activity">
    <reaction evidence="15 18">
        <text>alpha-D-glucosamine 1-phosphate + acetyl-CoA = N-acetyl-alpha-D-glucosamine 1-phosphate + CoA + H(+)</text>
        <dbReference type="Rhea" id="RHEA:13725"/>
        <dbReference type="ChEBI" id="CHEBI:15378"/>
        <dbReference type="ChEBI" id="CHEBI:57287"/>
        <dbReference type="ChEBI" id="CHEBI:57288"/>
        <dbReference type="ChEBI" id="CHEBI:57776"/>
        <dbReference type="ChEBI" id="CHEBI:58516"/>
        <dbReference type="EC" id="2.3.1.157"/>
    </reaction>
</comment>
<evidence type="ECO:0000256" key="7">
    <source>
        <dbReference type="ARBA" id="ARBA00022723"/>
    </source>
</evidence>
<gene>
    <name evidence="18" type="primary">glmU</name>
    <name evidence="20" type="ORF">AALB_0561</name>
</gene>
<feature type="region of interest" description="N-acetyltransferase" evidence="18">
    <location>
        <begin position="248"/>
        <end position="453"/>
    </location>
</feature>
<evidence type="ECO:0000256" key="12">
    <source>
        <dbReference type="ARBA" id="ARBA00023268"/>
    </source>
</evidence>
<evidence type="ECO:0000256" key="17">
    <source>
        <dbReference type="ARBA" id="ARBA00049628"/>
    </source>
</evidence>
<dbReference type="FunFam" id="3.90.550.10:FF:000006">
    <property type="entry name" value="Bifunctional protein GlmU"/>
    <property type="match status" value="1"/>
</dbReference>
<dbReference type="InterPro" id="IPR050065">
    <property type="entry name" value="GlmU-like"/>
</dbReference>
<dbReference type="GO" id="GO:0000902">
    <property type="term" value="P:cell morphogenesis"/>
    <property type="evidence" value="ECO:0007669"/>
    <property type="project" value="UniProtKB-UniRule"/>
</dbReference>
<feature type="binding site" evidence="18">
    <location>
        <position position="102"/>
    </location>
    <ligand>
        <name>Mg(2+)</name>
        <dbReference type="ChEBI" id="CHEBI:18420"/>
    </ligand>
</feature>
<keyword evidence="10 18" id="KW-0133">Cell shape</keyword>
<dbReference type="InterPro" id="IPR025877">
    <property type="entry name" value="MobA-like_NTP_Trfase"/>
</dbReference>
<comment type="similarity">
    <text evidence="2 18">In the C-terminal section; belongs to the transferase hexapeptide repeat family.</text>
</comment>
<dbReference type="CDD" id="cd03353">
    <property type="entry name" value="LbH_GlmU_C"/>
    <property type="match status" value="1"/>
</dbReference>
<dbReference type="Pfam" id="PF12804">
    <property type="entry name" value="NTP_transf_3"/>
    <property type="match status" value="1"/>
</dbReference>
<keyword evidence="13 18" id="KW-0012">Acyltransferase</keyword>
<dbReference type="InterPro" id="IPR001451">
    <property type="entry name" value="Hexapep"/>
</dbReference>
<dbReference type="NCBIfam" id="NF006986">
    <property type="entry name" value="PRK09451.1"/>
    <property type="match status" value="1"/>
</dbReference>
<dbReference type="GO" id="GO:0003977">
    <property type="term" value="F:UDP-N-acetylglucosamine diphosphorylase activity"/>
    <property type="evidence" value="ECO:0007669"/>
    <property type="project" value="UniProtKB-UniRule"/>
</dbReference>
<dbReference type="Gene3D" id="2.160.10.10">
    <property type="entry name" value="Hexapeptide repeat proteins"/>
    <property type="match status" value="1"/>
</dbReference>
<comment type="subunit">
    <text evidence="18">Homotrimer.</text>
</comment>
<feature type="binding site" evidence="18">
    <location>
        <position position="224"/>
    </location>
    <ligand>
        <name>UDP-N-acetyl-alpha-D-glucosamine</name>
        <dbReference type="ChEBI" id="CHEBI:57705"/>
    </ligand>
</feature>
<dbReference type="GO" id="GO:0008360">
    <property type="term" value="P:regulation of cell shape"/>
    <property type="evidence" value="ECO:0007669"/>
    <property type="project" value="UniProtKB-KW"/>
</dbReference>
<comment type="function">
    <text evidence="17 18">Catalyzes the last two sequential reactions in the de novo biosynthetic pathway for UDP-N-acetylglucosamine (UDP-GlcNAc). The C-terminal domain catalyzes the transfer of acetyl group from acetyl coenzyme A to glucosamine-1-phosphate (GlcN-1-P) to produce N-acetylglucosamine-1-phosphate (GlcNAc-1-P), which is converted into UDP-GlcNAc by the transfer of uridine 5-monophosphate (from uridine 5-triphosphate), a reaction catalyzed by the N-terminal domain.</text>
</comment>
<keyword evidence="21" id="KW-1185">Reference proteome</keyword>
<evidence type="ECO:0000256" key="10">
    <source>
        <dbReference type="ARBA" id="ARBA00022960"/>
    </source>
</evidence>
<evidence type="ECO:0000256" key="3">
    <source>
        <dbReference type="ARBA" id="ARBA00007947"/>
    </source>
</evidence>
<dbReference type="SUPFAM" id="SSF53448">
    <property type="entry name" value="Nucleotide-diphospho-sugar transferases"/>
    <property type="match status" value="1"/>
</dbReference>
<feature type="region of interest" description="Linker" evidence="18">
    <location>
        <begin position="227"/>
        <end position="247"/>
    </location>
</feature>
<sequence>MNFSVVILAAGKGTRMRSTLPKVLHKLADKPMVQHVIDTAKTLKPEAIHLIYGHGGELIKQQIQDPSLNWVEQAEQLGTGHAMQQAAPHFAPNQPVVMLYGDTPLISEQTIQRLIEALPENGIGLLTVDQEDPTGYGRIVRENGSVAAIVEHKDATAEQLAIKEVNTGVLVANSNDFNRWLANLSNDNAQGEYYVTDIIEMATKEGNVVQAVQPDSIVEVQGVNDRVQLNGLERAYQKAQAEQLLRDGVSLADANRFDLRGELSIGSDCFIDINVIIKGKVTVGNNVTIEANAILIDCEIGDNVTIKANSIIEQASLAADASAGPFARLRPGAKLEQDAHVGNFVEMKKSTLGKGSKAGHLTYLGDTTVGEKVNIGAGTITCNYDGVNKFQTVIEDGAFIGSDTQLVAPVTVGKNATVGAGSTITSDVEAEVLAISRTKQRSIKGWQRPVKKS</sequence>
<feature type="binding site" evidence="18">
    <location>
        <position position="224"/>
    </location>
    <ligand>
        <name>Mg(2+)</name>
        <dbReference type="ChEBI" id="CHEBI:18420"/>
    </ligand>
</feature>
<comment type="pathway">
    <text evidence="18">Nucleotide-sugar biosynthesis; UDP-N-acetyl-alpha-D-glucosamine biosynthesis; N-acetyl-alpha-D-glucosamine 1-phosphate from alpha-D-glucosamine 6-phosphate (route II): step 2/2.</text>
</comment>
<dbReference type="RefSeq" id="WP_016400249.1">
    <property type="nucleotide sequence ID" value="NZ_BARX01000002.1"/>
</dbReference>
<dbReference type="InterPro" id="IPR018357">
    <property type="entry name" value="Hexapep_transf_CS"/>
</dbReference>
<dbReference type="GO" id="GO:0009245">
    <property type="term" value="P:lipid A biosynthetic process"/>
    <property type="evidence" value="ECO:0007669"/>
    <property type="project" value="UniProtKB-UniRule"/>
</dbReference>
<dbReference type="GO" id="GO:0019134">
    <property type="term" value="F:glucosamine-1-phosphate N-acetyltransferase activity"/>
    <property type="evidence" value="ECO:0007669"/>
    <property type="project" value="UniProtKB-UniRule"/>
</dbReference>
<evidence type="ECO:0000259" key="19">
    <source>
        <dbReference type="Pfam" id="PF12804"/>
    </source>
</evidence>
<dbReference type="Gene3D" id="3.90.550.10">
    <property type="entry name" value="Spore Coat Polysaccharide Biosynthesis Protein SpsA, Chain A"/>
    <property type="match status" value="1"/>
</dbReference>
<evidence type="ECO:0000256" key="2">
    <source>
        <dbReference type="ARBA" id="ARBA00007707"/>
    </source>
</evidence>
<evidence type="ECO:0000256" key="9">
    <source>
        <dbReference type="ARBA" id="ARBA00022842"/>
    </source>
</evidence>
<feature type="binding site" evidence="18">
    <location>
        <position position="330"/>
    </location>
    <ligand>
        <name>UDP-N-acetyl-alpha-D-glucosamine</name>
        <dbReference type="ChEBI" id="CHEBI:57705"/>
    </ligand>
</feature>
<feature type="binding site" evidence="18">
    <location>
        <position position="151"/>
    </location>
    <ligand>
        <name>UDP-N-acetyl-alpha-D-glucosamine</name>
        <dbReference type="ChEBI" id="CHEBI:57705"/>
    </ligand>
</feature>
<dbReference type="HAMAP" id="MF_01631">
    <property type="entry name" value="GlmU"/>
    <property type="match status" value="1"/>
</dbReference>
<proteinExistence type="inferred from homology"/>
<evidence type="ECO:0000256" key="13">
    <source>
        <dbReference type="ARBA" id="ARBA00023315"/>
    </source>
</evidence>
<dbReference type="Proteomes" id="UP000014461">
    <property type="component" value="Unassembled WGS sequence"/>
</dbReference>
<feature type="domain" description="MobA-like NTP transferase" evidence="19">
    <location>
        <begin position="5"/>
        <end position="127"/>
    </location>
</feature>
<evidence type="ECO:0000313" key="21">
    <source>
        <dbReference type="Proteomes" id="UP000014461"/>
    </source>
</evidence>
<keyword evidence="6 18" id="KW-0548">Nucleotidyltransferase</keyword>
<feature type="binding site" evidence="18">
    <location>
        <position position="363"/>
    </location>
    <ligand>
        <name>UDP-N-acetyl-alpha-D-glucosamine</name>
        <dbReference type="ChEBI" id="CHEBI:57705"/>
    </ligand>
</feature>
<feature type="binding site" evidence="18">
    <location>
        <begin position="8"/>
        <end position="11"/>
    </location>
    <ligand>
        <name>UDP-N-acetyl-alpha-D-glucosamine</name>
        <dbReference type="ChEBI" id="CHEBI:57705"/>
    </ligand>
</feature>
<reference evidence="20" key="1">
    <citation type="journal article" date="2013" name="Genome Announc.">
        <title>Draft Genome Sequence of Agarivorans albus Strain MKT 106T, an Agarolytic Marine Bacterium.</title>
        <authorList>
            <person name="Yasuike M."/>
            <person name="Nakamura Y."/>
            <person name="Kai W."/>
            <person name="Fujiwara A."/>
            <person name="Fukui Y."/>
            <person name="Satomi M."/>
            <person name="Sano M."/>
        </authorList>
    </citation>
    <scope>NUCLEOTIDE SEQUENCE [LARGE SCALE GENOMIC DNA]</scope>
</reference>
<feature type="binding site" evidence="18">
    <location>
        <position position="348"/>
    </location>
    <ligand>
        <name>UDP-N-acetyl-alpha-D-glucosamine</name>
        <dbReference type="ChEBI" id="CHEBI:57705"/>
    </ligand>
</feature>
<protein>
    <recommendedName>
        <fullName evidence="18">Bifunctional protein GlmU</fullName>
    </recommendedName>
    <domain>
        <recommendedName>
            <fullName evidence="18">UDP-N-acetylglucosamine pyrophosphorylase</fullName>
            <ecNumber evidence="18">2.7.7.23</ecNumber>
        </recommendedName>
        <alternativeName>
            <fullName evidence="18">N-acetylglucosamine-1-phosphate uridyltransferase</fullName>
        </alternativeName>
    </domain>
    <domain>
        <recommendedName>
            <fullName evidence="18">Glucosamine-1-phosphate N-acetyltransferase</fullName>
            <ecNumber evidence="18">2.3.1.157</ecNumber>
        </recommendedName>
    </domain>
</protein>
<comment type="caution">
    <text evidence="20">The sequence shown here is derived from an EMBL/GenBank/DDBJ whole genome shotgun (WGS) entry which is preliminary data.</text>
</comment>
<dbReference type="SUPFAM" id="SSF51161">
    <property type="entry name" value="Trimeric LpxA-like enzymes"/>
    <property type="match status" value="1"/>
</dbReference>
<feature type="binding site" evidence="18">
    <location>
        <position position="166"/>
    </location>
    <ligand>
        <name>UDP-N-acetyl-alpha-D-glucosamine</name>
        <dbReference type="ChEBI" id="CHEBI:57705"/>
    </ligand>
</feature>
<dbReference type="PANTHER" id="PTHR43584">
    <property type="entry name" value="NUCLEOTIDYL TRANSFERASE"/>
    <property type="match status" value="1"/>
</dbReference>
<keyword evidence="7 18" id="KW-0479">Metal-binding</keyword>
<dbReference type="EMBL" id="BARX01000002">
    <property type="protein sequence ID" value="GAD00481.1"/>
    <property type="molecule type" value="Genomic_DNA"/>
</dbReference>
<dbReference type="UniPathway" id="UPA00973"/>
<dbReference type="GO" id="GO:0005737">
    <property type="term" value="C:cytoplasm"/>
    <property type="evidence" value="ECO:0007669"/>
    <property type="project" value="UniProtKB-SubCell"/>
</dbReference>
<dbReference type="STRING" id="1331007.AALB_0561"/>
<organism evidence="20 21">
    <name type="scientific">Agarivorans albus MKT 106</name>
    <dbReference type="NCBI Taxonomy" id="1331007"/>
    <lineage>
        <taxon>Bacteria</taxon>
        <taxon>Pseudomonadati</taxon>
        <taxon>Pseudomonadota</taxon>
        <taxon>Gammaproteobacteria</taxon>
        <taxon>Alteromonadales</taxon>
        <taxon>Alteromonadaceae</taxon>
        <taxon>Agarivorans</taxon>
    </lineage>
</organism>
<keyword evidence="8 18" id="KW-0677">Repeat</keyword>
<keyword evidence="9 18" id="KW-0460">Magnesium</keyword>
<keyword evidence="4 18" id="KW-0963">Cytoplasm</keyword>
<dbReference type="InterPro" id="IPR005882">
    <property type="entry name" value="Bifunctional_GlmU"/>
</dbReference>
<keyword evidence="12 18" id="KW-0511">Multifunctional enzyme</keyword>
<feature type="binding site" evidence="18">
    <location>
        <position position="73"/>
    </location>
    <ligand>
        <name>UDP-N-acetyl-alpha-D-glucosamine</name>
        <dbReference type="ChEBI" id="CHEBI:57705"/>
    </ligand>
</feature>
<dbReference type="OrthoDB" id="9775031at2"/>
<comment type="catalytic activity">
    <reaction evidence="16 18">
        <text>N-acetyl-alpha-D-glucosamine 1-phosphate + UTP + H(+) = UDP-N-acetyl-alpha-D-glucosamine + diphosphate</text>
        <dbReference type="Rhea" id="RHEA:13509"/>
        <dbReference type="ChEBI" id="CHEBI:15378"/>
        <dbReference type="ChEBI" id="CHEBI:33019"/>
        <dbReference type="ChEBI" id="CHEBI:46398"/>
        <dbReference type="ChEBI" id="CHEBI:57705"/>
        <dbReference type="ChEBI" id="CHEBI:57776"/>
        <dbReference type="EC" id="2.7.7.23"/>
    </reaction>
</comment>